<dbReference type="Proteomes" id="UP001497516">
    <property type="component" value="Chromosome 3"/>
</dbReference>
<dbReference type="AlphaFoldDB" id="A0AAV2DZW9"/>
<evidence type="ECO:0000313" key="3">
    <source>
        <dbReference type="Proteomes" id="UP001497516"/>
    </source>
</evidence>
<name>A0AAV2DZW9_9ROSI</name>
<keyword evidence="1" id="KW-0812">Transmembrane</keyword>
<evidence type="ECO:0000313" key="2">
    <source>
        <dbReference type="EMBL" id="CAL1379107.1"/>
    </source>
</evidence>
<gene>
    <name evidence="2" type="ORF">LTRI10_LOCUS20649</name>
</gene>
<keyword evidence="3" id="KW-1185">Reference proteome</keyword>
<accession>A0AAV2DZW9</accession>
<proteinExistence type="predicted"/>
<organism evidence="2 3">
    <name type="scientific">Linum trigynum</name>
    <dbReference type="NCBI Taxonomy" id="586398"/>
    <lineage>
        <taxon>Eukaryota</taxon>
        <taxon>Viridiplantae</taxon>
        <taxon>Streptophyta</taxon>
        <taxon>Embryophyta</taxon>
        <taxon>Tracheophyta</taxon>
        <taxon>Spermatophyta</taxon>
        <taxon>Magnoliopsida</taxon>
        <taxon>eudicotyledons</taxon>
        <taxon>Gunneridae</taxon>
        <taxon>Pentapetalae</taxon>
        <taxon>rosids</taxon>
        <taxon>fabids</taxon>
        <taxon>Malpighiales</taxon>
        <taxon>Linaceae</taxon>
        <taxon>Linum</taxon>
    </lineage>
</organism>
<protein>
    <submittedName>
        <fullName evidence="2">Uncharacterized protein</fullName>
    </submittedName>
</protein>
<reference evidence="2 3" key="1">
    <citation type="submission" date="2024-04" db="EMBL/GenBank/DDBJ databases">
        <authorList>
            <person name="Fracassetti M."/>
        </authorList>
    </citation>
    <scope>NUCLEOTIDE SEQUENCE [LARGE SCALE GENOMIC DNA]</scope>
</reference>
<dbReference type="EMBL" id="OZ034816">
    <property type="protein sequence ID" value="CAL1379107.1"/>
    <property type="molecule type" value="Genomic_DNA"/>
</dbReference>
<sequence>MGKDCAIDEVNYQESVEYSKSFPLVEKTIRATSASHRTEISCAFFSRPDRRFENVTCLLILFSILCSCTLPLPILCSVCLPDPVGLIKLHHTRSKAEQFSRCM</sequence>
<keyword evidence="1" id="KW-0472">Membrane</keyword>
<feature type="transmembrane region" description="Helical" evidence="1">
    <location>
        <begin position="55"/>
        <end position="75"/>
    </location>
</feature>
<keyword evidence="1" id="KW-1133">Transmembrane helix</keyword>
<evidence type="ECO:0000256" key="1">
    <source>
        <dbReference type="SAM" id="Phobius"/>
    </source>
</evidence>